<feature type="compositionally biased region" description="Low complexity" evidence="9">
    <location>
        <begin position="84"/>
        <end position="93"/>
    </location>
</feature>
<evidence type="ECO:0000256" key="2">
    <source>
        <dbReference type="ARBA" id="ARBA00005386"/>
    </source>
</evidence>
<keyword evidence="4" id="KW-0328">Glycosyltransferase</keyword>
<comment type="pathway">
    <text evidence="1">Protein modification; protein glycosylation.</text>
</comment>
<evidence type="ECO:0000313" key="12">
    <source>
        <dbReference type="Proteomes" id="UP001055712"/>
    </source>
</evidence>
<dbReference type="PANTHER" id="PTHR44366:SF1">
    <property type="entry name" value="UDP-N-ACETYLGLUCOSAMINE--PEPTIDE N-ACETYLGLUCOSAMINYLTRANSFERASE 110 KDA SUBUNIT"/>
    <property type="match status" value="1"/>
</dbReference>
<feature type="repeat" description="TPR" evidence="8">
    <location>
        <begin position="148"/>
        <end position="181"/>
    </location>
</feature>
<dbReference type="InterPro" id="IPR029489">
    <property type="entry name" value="OGT/SEC/SPY_C"/>
</dbReference>
<dbReference type="FunFam" id="3.40.50.2000:FF:000070">
    <property type="entry name" value="probable UDP-N-acetylglucosamine--peptide N-acetylglucosaminyltransferase SEC"/>
    <property type="match status" value="1"/>
</dbReference>
<feature type="repeat" description="TPR" evidence="8">
    <location>
        <begin position="286"/>
        <end position="319"/>
    </location>
</feature>
<keyword evidence="7 8" id="KW-0802">TPR repeat</keyword>
<evidence type="ECO:0000256" key="9">
    <source>
        <dbReference type="SAM" id="MobiDB-lite"/>
    </source>
</evidence>
<dbReference type="SMART" id="SM00028">
    <property type="entry name" value="TPR"/>
    <property type="match status" value="10"/>
</dbReference>
<evidence type="ECO:0000256" key="7">
    <source>
        <dbReference type="ARBA" id="ARBA00022803"/>
    </source>
</evidence>
<feature type="repeat" description="TPR" evidence="8">
    <location>
        <begin position="388"/>
        <end position="421"/>
    </location>
</feature>
<dbReference type="Pfam" id="PF07719">
    <property type="entry name" value="TPR_2"/>
    <property type="match status" value="1"/>
</dbReference>
<dbReference type="PANTHER" id="PTHR44366">
    <property type="entry name" value="UDP-N-ACETYLGLUCOSAMINE--PEPTIDE N-ACETYLGLUCOSAMINYLTRANSFERASE 110 KDA SUBUNIT"/>
    <property type="match status" value="1"/>
</dbReference>
<dbReference type="GO" id="GO:0006493">
    <property type="term" value="P:protein O-linked glycosylation"/>
    <property type="evidence" value="ECO:0007669"/>
    <property type="project" value="InterPro"/>
</dbReference>
<keyword evidence="6" id="KW-0677">Repeat</keyword>
<dbReference type="Pfam" id="PF13432">
    <property type="entry name" value="TPR_16"/>
    <property type="match status" value="2"/>
</dbReference>
<dbReference type="InterPro" id="IPR013105">
    <property type="entry name" value="TPR_2"/>
</dbReference>
<evidence type="ECO:0000313" key="11">
    <source>
        <dbReference type="EMBL" id="KAI3437986.1"/>
    </source>
</evidence>
<dbReference type="GO" id="GO:0097363">
    <property type="term" value="F:protein O-acetylglucosaminyltransferase activity"/>
    <property type="evidence" value="ECO:0007669"/>
    <property type="project" value="UniProtKB-EC"/>
</dbReference>
<dbReference type="OrthoDB" id="421121at2759"/>
<evidence type="ECO:0000256" key="3">
    <source>
        <dbReference type="ARBA" id="ARBA00011970"/>
    </source>
</evidence>
<feature type="domain" description="O-GlcNAc transferase C-terminal" evidence="10">
    <location>
        <begin position="775"/>
        <end position="961"/>
    </location>
</feature>
<feature type="region of interest" description="Disordered" evidence="9">
    <location>
        <begin position="43"/>
        <end position="93"/>
    </location>
</feature>
<reference evidence="11" key="1">
    <citation type="journal article" date="2019" name="Plant J.">
        <title>Chlorella vulgaris genome assembly and annotation reveals the molecular basis for metabolic acclimation to high light conditions.</title>
        <authorList>
            <person name="Cecchin M."/>
            <person name="Marcolungo L."/>
            <person name="Rossato M."/>
            <person name="Girolomoni L."/>
            <person name="Cosentino E."/>
            <person name="Cuine S."/>
            <person name="Li-Beisson Y."/>
            <person name="Delledonne M."/>
            <person name="Ballottari M."/>
        </authorList>
    </citation>
    <scope>NUCLEOTIDE SEQUENCE</scope>
    <source>
        <strain evidence="11">211/11P</strain>
    </source>
</reference>
<dbReference type="Pfam" id="PF13181">
    <property type="entry name" value="TPR_8"/>
    <property type="match status" value="2"/>
</dbReference>
<dbReference type="InterPro" id="IPR019734">
    <property type="entry name" value="TPR_rpt"/>
</dbReference>
<keyword evidence="5" id="KW-0808">Transferase</keyword>
<feature type="repeat" description="TPR" evidence="8">
    <location>
        <begin position="216"/>
        <end position="249"/>
    </location>
</feature>
<feature type="repeat" description="TPR" evidence="8">
    <location>
        <begin position="182"/>
        <end position="215"/>
    </location>
</feature>
<dbReference type="AlphaFoldDB" id="A0A9D4TZ96"/>
<proteinExistence type="inferred from homology"/>
<dbReference type="EMBL" id="SIDB01000001">
    <property type="protein sequence ID" value="KAI3437986.1"/>
    <property type="molecule type" value="Genomic_DNA"/>
</dbReference>
<evidence type="ECO:0000256" key="1">
    <source>
        <dbReference type="ARBA" id="ARBA00004922"/>
    </source>
</evidence>
<protein>
    <recommendedName>
        <fullName evidence="3">protein O-GlcNAc transferase</fullName>
        <ecNumber evidence="3">2.4.1.255</ecNumber>
    </recommendedName>
</protein>
<dbReference type="SUPFAM" id="SSF48452">
    <property type="entry name" value="TPR-like"/>
    <property type="match status" value="2"/>
</dbReference>
<dbReference type="InterPro" id="IPR011990">
    <property type="entry name" value="TPR-like_helical_dom_sf"/>
</dbReference>
<dbReference type="Gene3D" id="1.25.40.10">
    <property type="entry name" value="Tetratricopeptide repeat domain"/>
    <property type="match status" value="5"/>
</dbReference>
<organism evidence="11 12">
    <name type="scientific">Chlorella vulgaris</name>
    <name type="common">Green alga</name>
    <dbReference type="NCBI Taxonomy" id="3077"/>
    <lineage>
        <taxon>Eukaryota</taxon>
        <taxon>Viridiplantae</taxon>
        <taxon>Chlorophyta</taxon>
        <taxon>core chlorophytes</taxon>
        <taxon>Trebouxiophyceae</taxon>
        <taxon>Chlorellales</taxon>
        <taxon>Chlorellaceae</taxon>
        <taxon>Chlorella clade</taxon>
        <taxon>Chlorella</taxon>
    </lineage>
</organism>
<accession>A0A9D4TZ96</accession>
<feature type="repeat" description="TPR" evidence="8">
    <location>
        <begin position="354"/>
        <end position="387"/>
    </location>
</feature>
<name>A0A9D4TZ96_CHLVU</name>
<dbReference type="Proteomes" id="UP001055712">
    <property type="component" value="Unassembled WGS sequence"/>
</dbReference>
<comment type="similarity">
    <text evidence="2">Belongs to the glycosyltransferase 41 family. O-GlcNAc transferase subfamily.</text>
</comment>
<evidence type="ECO:0000256" key="6">
    <source>
        <dbReference type="ARBA" id="ARBA00022737"/>
    </source>
</evidence>
<dbReference type="PROSITE" id="PS50005">
    <property type="entry name" value="TPR"/>
    <property type="match status" value="8"/>
</dbReference>
<evidence type="ECO:0000256" key="8">
    <source>
        <dbReference type="PROSITE-ProRule" id="PRU00339"/>
    </source>
</evidence>
<feature type="compositionally biased region" description="Polar residues" evidence="9">
    <location>
        <begin position="47"/>
        <end position="60"/>
    </location>
</feature>
<feature type="repeat" description="TPR" evidence="8">
    <location>
        <begin position="483"/>
        <end position="516"/>
    </location>
</feature>
<feature type="repeat" description="TPR" evidence="8">
    <location>
        <begin position="320"/>
        <end position="353"/>
    </location>
</feature>
<comment type="caution">
    <text evidence="11">The sequence shown here is derived from an EMBL/GenBank/DDBJ whole genome shotgun (WGS) entry which is preliminary data.</text>
</comment>
<keyword evidence="12" id="KW-1185">Reference proteome</keyword>
<dbReference type="Pfam" id="PF13844">
    <property type="entry name" value="Glyco_transf_41"/>
    <property type="match status" value="2"/>
</dbReference>
<reference evidence="11" key="2">
    <citation type="submission" date="2020-11" db="EMBL/GenBank/DDBJ databases">
        <authorList>
            <person name="Cecchin M."/>
            <person name="Marcolungo L."/>
            <person name="Rossato M."/>
            <person name="Girolomoni L."/>
            <person name="Cosentino E."/>
            <person name="Cuine S."/>
            <person name="Li-Beisson Y."/>
            <person name="Delledonne M."/>
            <person name="Ballottari M."/>
        </authorList>
    </citation>
    <scope>NUCLEOTIDE SEQUENCE</scope>
    <source>
        <strain evidence="11">211/11P</strain>
        <tissue evidence="11">Whole cell</tissue>
    </source>
</reference>
<dbReference type="PROSITE" id="PS50293">
    <property type="entry name" value="TPR_REGION"/>
    <property type="match status" value="2"/>
</dbReference>
<dbReference type="Gene3D" id="3.40.50.2000">
    <property type="entry name" value="Glycogen Phosphorylase B"/>
    <property type="match status" value="1"/>
</dbReference>
<dbReference type="InterPro" id="IPR037919">
    <property type="entry name" value="OGT"/>
</dbReference>
<evidence type="ECO:0000256" key="5">
    <source>
        <dbReference type="ARBA" id="ARBA00022679"/>
    </source>
</evidence>
<gene>
    <name evidence="11" type="ORF">D9Q98_000429</name>
</gene>
<dbReference type="EC" id="2.4.1.255" evidence="3"/>
<evidence type="ECO:0000259" key="10">
    <source>
        <dbReference type="Pfam" id="PF13844"/>
    </source>
</evidence>
<sequence length="985" mass="106388">MATTLQATALRLSNTFALATGGATKSAAVRRSPAADLAALDEHHPQDVQQQETPGAQSHQACVAHASAPPEQHSPDSVLPAAPPLQAQGAAGSEAAGAPGAVVAALSNGDCVVDRAMHESSDAYSRENYARVVQLCQPLYLAGQLRRTDLLLLLGAAHYQLGNYEQCVACNDQCILLDPSLAEAYANLANALQQLGSTDLALLYYQSALRLRPTFTDAISNMAAAYLQKGLVLQAMEAYDAALAISPALSHVRASLGDLWRLQGESGRGPALACYSEALRRDPACAAAWRGLGDARREAGDCTQAAACYQEAVRLQPRNADALTGLGVALRDLGRREEAEAALRAVVALRPQCALALGNLAGMCYDQGKLDEAISAYQQAIAAQPHFPEAWNNLGNALREAGRAAEAITCYTRCIHLQMAAAQAQAPLLAGGGPGAAKLVAAQHAQRLSVAFNNLAGILKMTSRLAECIQCYEHVMYLQPQSPEAYANLASAYKDCGRHDEAISSYRQALSLRPSFPDAHANLVHSLQCVCEWGDRPQLFARLEVDVRRDIAEGRLPSVQPFHAMAYPFPADLALAISKQYAQHCLTAAQRLGVPRLAHPPAHRLAAGQRLRVGYVSSDYGNHPLSHLMGAVFGMHDRSRIEVFCYSLAPSDGSEWRARIEAEAEHFVDVSTWSAADVARRISADGVQIAVNLNGYTKGARNEVFALQPAPVQASYLGFPATMGASFIPWLIIDKTVCPPSSRCCYSESIAFMPHSYFANDYKQAHPEVLLPANLPSRAEVGLPEGKVVYSCANQLYKMDPQTFDTWCSILRRVPHSVLWLLRFPPMGEARVKAEAAARGVDPDRVVFTDVAAKPLHIRRSGVADLFLDTPLCNAHTTGCDVLWGGCPMVTLPLERMASRVAASLCTATGLAREMVVGSHKEYEDKAVELGLDHAKRQSLRQRLQAARLTCPLFDTAGWVRDFERCLLRMWDIHCEGGGPRDFDV</sequence>
<evidence type="ECO:0000256" key="4">
    <source>
        <dbReference type="ARBA" id="ARBA00022676"/>
    </source>
</evidence>
<feature type="domain" description="O-GlcNAc transferase C-terminal" evidence="10">
    <location>
        <begin position="530"/>
        <end position="768"/>
    </location>
</feature>
<dbReference type="Pfam" id="PF00515">
    <property type="entry name" value="TPR_1"/>
    <property type="match status" value="1"/>
</dbReference>
<dbReference type="Gene3D" id="3.40.50.11380">
    <property type="match status" value="1"/>
</dbReference>